<proteinExistence type="predicted"/>
<evidence type="ECO:0000256" key="1">
    <source>
        <dbReference type="SAM" id="MobiDB-lite"/>
    </source>
</evidence>
<name>A0ABT9QZP9_9ACTN</name>
<dbReference type="RefSeq" id="WP_306858494.1">
    <property type="nucleotide sequence ID" value="NZ_JAUSRB010000001.1"/>
</dbReference>
<sequence length="275" mass="29487">MVLAVLASSAPTSFAHSKARAAPPVGGSPSEEPEEPEDTLAELSYVNGVRVVFSYSASSQDYGLFQEGRGGENAPIVRLPVGSMLEAYLDATPTSLPVPRLLLEEFREDPTPPDLEGRTVTASPVIARALAVPGSAARVSTVSGQSCYSGYYPYVDWHDSAVAGMAPKSYYSSDFGGKFRYANSYVYNCTPVGSADYLYARHRIYYRNVLGNYVKQFDGKVPPGGWQAKTKGLANHYRMVAYSDGWDSNPACGGGACKYTREGVFSSSPAPGPNQ</sequence>
<dbReference type="EMBL" id="JAUSRB010000001">
    <property type="protein sequence ID" value="MDP9862443.1"/>
    <property type="molecule type" value="Genomic_DNA"/>
</dbReference>
<gene>
    <name evidence="2" type="ORF">J2S55_001702</name>
</gene>
<dbReference type="Proteomes" id="UP001230426">
    <property type="component" value="Unassembled WGS sequence"/>
</dbReference>
<keyword evidence="3" id="KW-1185">Reference proteome</keyword>
<reference evidence="2 3" key="1">
    <citation type="submission" date="2023-07" db="EMBL/GenBank/DDBJ databases">
        <title>Sequencing the genomes of 1000 actinobacteria strains.</title>
        <authorList>
            <person name="Klenk H.-P."/>
        </authorList>
    </citation>
    <scope>NUCLEOTIDE SEQUENCE [LARGE SCALE GENOMIC DNA]</scope>
    <source>
        <strain evidence="2 3">DSM 44109</strain>
    </source>
</reference>
<evidence type="ECO:0000313" key="3">
    <source>
        <dbReference type="Proteomes" id="UP001230426"/>
    </source>
</evidence>
<organism evidence="2 3">
    <name type="scientific">Streptosporangium brasiliense</name>
    <dbReference type="NCBI Taxonomy" id="47480"/>
    <lineage>
        <taxon>Bacteria</taxon>
        <taxon>Bacillati</taxon>
        <taxon>Actinomycetota</taxon>
        <taxon>Actinomycetes</taxon>
        <taxon>Streptosporangiales</taxon>
        <taxon>Streptosporangiaceae</taxon>
        <taxon>Streptosporangium</taxon>
    </lineage>
</organism>
<evidence type="ECO:0000313" key="2">
    <source>
        <dbReference type="EMBL" id="MDP9862443.1"/>
    </source>
</evidence>
<protein>
    <submittedName>
        <fullName evidence="2">Uncharacterized protein</fullName>
    </submittedName>
</protein>
<accession>A0ABT9QZP9</accession>
<comment type="caution">
    <text evidence="2">The sequence shown here is derived from an EMBL/GenBank/DDBJ whole genome shotgun (WGS) entry which is preliminary data.</text>
</comment>
<feature type="region of interest" description="Disordered" evidence="1">
    <location>
        <begin position="10"/>
        <end position="38"/>
    </location>
</feature>